<sequence>MTYRNTAVENNPFAVAWCSWRSIQVGNPEESPCLPIFLAL</sequence>
<reference evidence="1" key="1">
    <citation type="submission" date="2018-02" db="EMBL/GenBank/DDBJ databases">
        <title>Rhizophora mucronata_Transcriptome.</title>
        <authorList>
            <person name="Meera S.P."/>
            <person name="Sreeshan A."/>
            <person name="Augustine A."/>
        </authorList>
    </citation>
    <scope>NUCLEOTIDE SEQUENCE</scope>
    <source>
        <tissue evidence="1">Leaf</tissue>
    </source>
</reference>
<dbReference type="AlphaFoldDB" id="A0A2P2QUM9"/>
<protein>
    <submittedName>
        <fullName evidence="1">Uncharacterized protein</fullName>
    </submittedName>
</protein>
<proteinExistence type="predicted"/>
<organism evidence="1">
    <name type="scientific">Rhizophora mucronata</name>
    <name type="common">Asiatic mangrove</name>
    <dbReference type="NCBI Taxonomy" id="61149"/>
    <lineage>
        <taxon>Eukaryota</taxon>
        <taxon>Viridiplantae</taxon>
        <taxon>Streptophyta</taxon>
        <taxon>Embryophyta</taxon>
        <taxon>Tracheophyta</taxon>
        <taxon>Spermatophyta</taxon>
        <taxon>Magnoliopsida</taxon>
        <taxon>eudicotyledons</taxon>
        <taxon>Gunneridae</taxon>
        <taxon>Pentapetalae</taxon>
        <taxon>rosids</taxon>
        <taxon>fabids</taxon>
        <taxon>Malpighiales</taxon>
        <taxon>Rhizophoraceae</taxon>
        <taxon>Rhizophora</taxon>
    </lineage>
</organism>
<dbReference type="EMBL" id="GGEC01090219">
    <property type="protein sequence ID" value="MBX70703.1"/>
    <property type="molecule type" value="Transcribed_RNA"/>
</dbReference>
<accession>A0A2P2QUM9</accession>
<name>A0A2P2QUM9_RHIMU</name>
<evidence type="ECO:0000313" key="1">
    <source>
        <dbReference type="EMBL" id="MBX70703.1"/>
    </source>
</evidence>